<evidence type="ECO:0000256" key="5">
    <source>
        <dbReference type="ARBA" id="ARBA00022801"/>
    </source>
</evidence>
<dbReference type="InterPro" id="IPR029058">
    <property type="entry name" value="AB_hydrolase_fold"/>
</dbReference>
<organism evidence="9 10">
    <name type="scientific">Trematosphaeria pertusa</name>
    <dbReference type="NCBI Taxonomy" id="390896"/>
    <lineage>
        <taxon>Eukaryota</taxon>
        <taxon>Fungi</taxon>
        <taxon>Dikarya</taxon>
        <taxon>Ascomycota</taxon>
        <taxon>Pezizomycotina</taxon>
        <taxon>Dothideomycetes</taxon>
        <taxon>Pleosporomycetidae</taxon>
        <taxon>Pleosporales</taxon>
        <taxon>Massarineae</taxon>
        <taxon>Trematosphaeriaceae</taxon>
        <taxon>Trematosphaeria</taxon>
    </lineage>
</organism>
<accession>A0A6A6IID5</accession>
<keyword evidence="3" id="KW-0479">Metal-binding</keyword>
<dbReference type="SUPFAM" id="SSF53474">
    <property type="entry name" value="alpha/beta-Hydrolases"/>
    <property type="match status" value="1"/>
</dbReference>
<evidence type="ECO:0000313" key="10">
    <source>
        <dbReference type="Proteomes" id="UP000800094"/>
    </source>
</evidence>
<evidence type="ECO:0000256" key="2">
    <source>
        <dbReference type="ARBA" id="ARBA00022487"/>
    </source>
</evidence>
<dbReference type="Proteomes" id="UP000800094">
    <property type="component" value="Unassembled WGS sequence"/>
</dbReference>
<keyword evidence="4" id="KW-0732">Signal</keyword>
<dbReference type="Gene3D" id="3.40.50.1820">
    <property type="entry name" value="alpha/beta hydrolase"/>
    <property type="match status" value="1"/>
</dbReference>
<keyword evidence="7" id="KW-1015">Disulfide bond</keyword>
<keyword evidence="2" id="KW-0719">Serine esterase</keyword>
<dbReference type="Pfam" id="PF07519">
    <property type="entry name" value="Tannase"/>
    <property type="match status" value="1"/>
</dbReference>
<keyword evidence="10" id="KW-1185">Reference proteome</keyword>
<dbReference type="RefSeq" id="XP_033685379.1">
    <property type="nucleotide sequence ID" value="XM_033822643.1"/>
</dbReference>
<evidence type="ECO:0000256" key="8">
    <source>
        <dbReference type="RuleBase" id="RU361238"/>
    </source>
</evidence>
<proteinExistence type="inferred from homology"/>
<dbReference type="GO" id="GO:0030600">
    <property type="term" value="F:feruloyl esterase activity"/>
    <property type="evidence" value="ECO:0007669"/>
    <property type="project" value="UniProtKB-ARBA"/>
</dbReference>
<gene>
    <name evidence="9" type="ORF">BU26DRAFT_386433</name>
</gene>
<evidence type="ECO:0000313" key="9">
    <source>
        <dbReference type="EMBL" id="KAF2250375.1"/>
    </source>
</evidence>
<dbReference type="PANTHER" id="PTHR33938">
    <property type="entry name" value="FERULOYL ESTERASE B-RELATED"/>
    <property type="match status" value="1"/>
</dbReference>
<keyword evidence="6" id="KW-0106">Calcium</keyword>
<evidence type="ECO:0000256" key="7">
    <source>
        <dbReference type="ARBA" id="ARBA00023157"/>
    </source>
</evidence>
<sequence>PSPVCDASTFSHPKLGSGVEVLSIAATPQVNYSTPKGHHGLPSISDLSFCRVKVHLAHAGSNDKTLVEIWLPLTHNDWNGRFQATGGGGFATGMFDSMLGPALKHGYAASSTDGGHDAGKYYDDLSWALNPDRTVNWGLLHIFATRSLAEMVIVGKSITEQFYGEKPRYSYWNGCSQGGRQGYAMAQKYPHLLDGILANAPAINLVHVAMGDYWPQIAMKEANTLMSTCELDLFRQKAMEECDMLDGVSDGIISDPDVCDFDPLHVIGKSFYCDGKEAEVTAEMADIVRKIESGPRTPFKAPIWHGLAPGTRTHYLASITISPDGIRSPLPFPISSNFMKTLLLKDPSFNVSELTYPSYMALWAQASYEYGRLLDADDTDLSALRTSGTKLLTWHGINDPVIPYQNTVRYRERVEREMGGARGVDKFYRLFLAPGVEHCAGGAGPVPEDALAALVDWVEKDEPPETLSATSTNSDGDLVTRELCAWPGKLRYMGIGDPKRWSSWTCEGGTERP</sequence>
<feature type="non-terminal residue" evidence="9">
    <location>
        <position position="1"/>
    </location>
</feature>
<comment type="similarity">
    <text evidence="1 8">Belongs to the tannase family.</text>
</comment>
<name>A0A6A6IID5_9PLEO</name>
<evidence type="ECO:0000256" key="6">
    <source>
        <dbReference type="ARBA" id="ARBA00022837"/>
    </source>
</evidence>
<evidence type="ECO:0000256" key="4">
    <source>
        <dbReference type="ARBA" id="ARBA00022729"/>
    </source>
</evidence>
<dbReference type="GeneID" id="54575973"/>
<keyword evidence="5 8" id="KW-0378">Hydrolase</keyword>
<evidence type="ECO:0000256" key="1">
    <source>
        <dbReference type="ARBA" id="ARBA00006249"/>
    </source>
</evidence>
<dbReference type="OrthoDB" id="3039123at2759"/>
<feature type="non-terminal residue" evidence="9">
    <location>
        <position position="513"/>
    </location>
</feature>
<dbReference type="AlphaFoldDB" id="A0A6A6IID5"/>
<dbReference type="EC" id="3.1.1.-" evidence="8"/>
<reference evidence="9" key="1">
    <citation type="journal article" date="2020" name="Stud. Mycol.">
        <title>101 Dothideomycetes genomes: a test case for predicting lifestyles and emergence of pathogens.</title>
        <authorList>
            <person name="Haridas S."/>
            <person name="Albert R."/>
            <person name="Binder M."/>
            <person name="Bloem J."/>
            <person name="Labutti K."/>
            <person name="Salamov A."/>
            <person name="Andreopoulos B."/>
            <person name="Baker S."/>
            <person name="Barry K."/>
            <person name="Bills G."/>
            <person name="Bluhm B."/>
            <person name="Cannon C."/>
            <person name="Castanera R."/>
            <person name="Culley D."/>
            <person name="Daum C."/>
            <person name="Ezra D."/>
            <person name="Gonzalez J."/>
            <person name="Henrissat B."/>
            <person name="Kuo A."/>
            <person name="Liang C."/>
            <person name="Lipzen A."/>
            <person name="Lutzoni F."/>
            <person name="Magnuson J."/>
            <person name="Mondo S."/>
            <person name="Nolan M."/>
            <person name="Ohm R."/>
            <person name="Pangilinan J."/>
            <person name="Park H.-J."/>
            <person name="Ramirez L."/>
            <person name="Alfaro M."/>
            <person name="Sun H."/>
            <person name="Tritt A."/>
            <person name="Yoshinaga Y."/>
            <person name="Zwiers L.-H."/>
            <person name="Turgeon B."/>
            <person name="Goodwin S."/>
            <person name="Spatafora J."/>
            <person name="Crous P."/>
            <person name="Grigoriev I."/>
        </authorList>
    </citation>
    <scope>NUCLEOTIDE SEQUENCE</scope>
    <source>
        <strain evidence="9">CBS 122368</strain>
    </source>
</reference>
<dbReference type="PANTHER" id="PTHR33938:SF8">
    <property type="entry name" value="CARBOXYLIC ESTER HYDROLASE"/>
    <property type="match status" value="1"/>
</dbReference>
<evidence type="ECO:0000256" key="3">
    <source>
        <dbReference type="ARBA" id="ARBA00022723"/>
    </source>
</evidence>
<dbReference type="GO" id="GO:0046872">
    <property type="term" value="F:metal ion binding"/>
    <property type="evidence" value="ECO:0007669"/>
    <property type="project" value="UniProtKB-KW"/>
</dbReference>
<protein>
    <recommendedName>
        <fullName evidence="8">Carboxylic ester hydrolase</fullName>
        <ecNumber evidence="8">3.1.1.-</ecNumber>
    </recommendedName>
</protein>
<dbReference type="InterPro" id="IPR011118">
    <property type="entry name" value="Tannase/feruloyl_esterase"/>
</dbReference>
<dbReference type="EMBL" id="ML987194">
    <property type="protein sequence ID" value="KAF2250375.1"/>
    <property type="molecule type" value="Genomic_DNA"/>
</dbReference>